<dbReference type="NCBIfam" id="TIGR01460">
    <property type="entry name" value="HAD-SF-IIA"/>
    <property type="match status" value="1"/>
</dbReference>
<dbReference type="InterPro" id="IPR006357">
    <property type="entry name" value="HAD-SF_hydro_IIA"/>
</dbReference>
<evidence type="ECO:0000256" key="1">
    <source>
        <dbReference type="SAM" id="SignalP"/>
    </source>
</evidence>
<organism evidence="2 3">
    <name type="scientific">Elsinoe australis</name>
    <dbReference type="NCBI Taxonomy" id="40998"/>
    <lineage>
        <taxon>Eukaryota</taxon>
        <taxon>Fungi</taxon>
        <taxon>Dikarya</taxon>
        <taxon>Ascomycota</taxon>
        <taxon>Pezizomycotina</taxon>
        <taxon>Dothideomycetes</taxon>
        <taxon>Dothideomycetidae</taxon>
        <taxon>Myriangiales</taxon>
        <taxon>Elsinoaceae</taxon>
        <taxon>Elsinoe</taxon>
    </lineage>
</organism>
<comment type="caution">
    <text evidence="2">The sequence shown here is derived from an EMBL/GenBank/DDBJ whole genome shotgun (WGS) entry which is preliminary data.</text>
</comment>
<dbReference type="NCBIfam" id="TIGR01456">
    <property type="entry name" value="CECR5"/>
    <property type="match status" value="1"/>
</dbReference>
<name>A0A2P7YFP7_9PEZI</name>
<dbReference type="PANTHER" id="PTHR14269:SF57">
    <property type="entry name" value="SUPERFAMILY HYDROLASE, PUTATIVE (AFU_ORTHOLOGUE AFUA_2G02580)-RELATED"/>
    <property type="match status" value="1"/>
</dbReference>
<dbReference type="PANTHER" id="PTHR14269">
    <property type="entry name" value="CDP-DIACYLGLYCEROL--GLYCEROL-3-PHOSPHATE 3-PHOSPHATIDYLTRANSFERASE-RELATED"/>
    <property type="match status" value="1"/>
</dbReference>
<feature type="signal peptide" evidence="1">
    <location>
        <begin position="1"/>
        <end position="17"/>
    </location>
</feature>
<dbReference type="InterPro" id="IPR036412">
    <property type="entry name" value="HAD-like_sf"/>
</dbReference>
<evidence type="ECO:0000313" key="2">
    <source>
        <dbReference type="EMBL" id="PSK34786.1"/>
    </source>
</evidence>
<dbReference type="Gene3D" id="3.40.50.1000">
    <property type="entry name" value="HAD superfamily/HAD-like"/>
    <property type="match status" value="2"/>
</dbReference>
<keyword evidence="3" id="KW-1185">Reference proteome</keyword>
<dbReference type="InterPro" id="IPR023214">
    <property type="entry name" value="HAD_sf"/>
</dbReference>
<dbReference type="GO" id="GO:0005739">
    <property type="term" value="C:mitochondrion"/>
    <property type="evidence" value="ECO:0007669"/>
    <property type="project" value="TreeGrafter"/>
</dbReference>
<protein>
    <submittedName>
        <fullName evidence="2">Uncharacterized protein</fullName>
    </submittedName>
</protein>
<dbReference type="InterPro" id="IPR050324">
    <property type="entry name" value="CDP-alcohol_PTase-I"/>
</dbReference>
<evidence type="ECO:0000313" key="3">
    <source>
        <dbReference type="Proteomes" id="UP000243723"/>
    </source>
</evidence>
<dbReference type="InterPro" id="IPR006353">
    <property type="entry name" value="HAD-SF_hydro_IIA_CECR5"/>
</dbReference>
<proteinExistence type="predicted"/>
<dbReference type="Pfam" id="PF13344">
    <property type="entry name" value="Hydrolase_6"/>
    <property type="match status" value="1"/>
</dbReference>
<dbReference type="STRING" id="40998.A0A2P7YFP7"/>
<dbReference type="AlphaFoldDB" id="A0A2P7YFP7"/>
<keyword evidence="1" id="KW-0732">Signal</keyword>
<sequence>MAPVLIASSSLLSRSLAQLWARSVPTATCFRNLQSSADLSRTSDIPNDIAFAFDIDGVLLRSSAPCGNSPAAVRHLLQAQIPCIFLTNGGGKSEAARIGDLKSKLECPELEEASIIQSHTPFRDLSHLHDRNVLVVGGEGNNCRHVAQKYGFRNVYTPGDIWAHRKDVWPFSNPFKAYYDKFAEPEIVKEGLKIDAVFVYNDPRDFGLDLATTIDFLLSSQGVHGTISTKNGDYNLPNKGYQQDGQPLLYFSNPDLWWANSNPLPRLGQGAFREALEGVWAHITGGANNGVTLHKTIIGKPYQGTYEYAEKQLRANRDKIARENATTMPPLRKVYMVGDNPESDIQGANNYKSPHGAQWMSVLVGTGVYRGGDPAHKPKAIMKDVYAAVQWALKDAQQQ</sequence>
<dbReference type="Proteomes" id="UP000243723">
    <property type="component" value="Unassembled WGS sequence"/>
</dbReference>
<dbReference type="GO" id="GO:0046474">
    <property type="term" value="P:glycerophospholipid biosynthetic process"/>
    <property type="evidence" value="ECO:0007669"/>
    <property type="project" value="TreeGrafter"/>
</dbReference>
<accession>A0A2P7YFP7</accession>
<feature type="chain" id="PRO_5015123018" evidence="1">
    <location>
        <begin position="18"/>
        <end position="399"/>
    </location>
</feature>
<dbReference type="Pfam" id="PF13242">
    <property type="entry name" value="Hydrolase_like"/>
    <property type="match status" value="1"/>
</dbReference>
<dbReference type="SUPFAM" id="SSF56784">
    <property type="entry name" value="HAD-like"/>
    <property type="match status" value="1"/>
</dbReference>
<dbReference type="EMBL" id="NHZQ01000445">
    <property type="protein sequence ID" value="PSK34786.1"/>
    <property type="molecule type" value="Genomic_DNA"/>
</dbReference>
<reference evidence="2 3" key="1">
    <citation type="submission" date="2017-05" db="EMBL/GenBank/DDBJ databases">
        <title>Draft genome sequence of Elsinoe australis.</title>
        <authorList>
            <person name="Cheng Q."/>
        </authorList>
    </citation>
    <scope>NUCLEOTIDE SEQUENCE [LARGE SCALE GENOMIC DNA]</scope>
    <source>
        <strain evidence="2 3">NL1</strain>
    </source>
</reference>
<gene>
    <name evidence="2" type="ORF">B9Z65_1369</name>
</gene>
<dbReference type="OrthoDB" id="270009at2759"/>